<evidence type="ECO:0000256" key="2">
    <source>
        <dbReference type="SAM" id="SignalP"/>
    </source>
</evidence>
<evidence type="ECO:0000313" key="5">
    <source>
        <dbReference type="Proteomes" id="UP000244940"/>
    </source>
</evidence>
<dbReference type="RefSeq" id="WP_109534641.1">
    <property type="nucleotide sequence ID" value="NZ_QEYD01000011.1"/>
</dbReference>
<keyword evidence="5" id="KW-1185">Reference proteome</keyword>
<dbReference type="GeneID" id="94366693"/>
<gene>
    <name evidence="4" type="ORF">C4N9_17510</name>
</gene>
<dbReference type="Pfam" id="PF00691">
    <property type="entry name" value="OmpA"/>
    <property type="match status" value="1"/>
</dbReference>
<evidence type="ECO:0000259" key="3">
    <source>
        <dbReference type="PROSITE" id="PS51123"/>
    </source>
</evidence>
<dbReference type="PANTHER" id="PTHR30329:SF21">
    <property type="entry name" value="LIPOPROTEIN YIAD-RELATED"/>
    <property type="match status" value="1"/>
</dbReference>
<accession>A0A2U2C6I8</accession>
<keyword evidence="2" id="KW-0732">Signal</keyword>
<evidence type="ECO:0000313" key="4">
    <source>
        <dbReference type="EMBL" id="PWE27451.1"/>
    </source>
</evidence>
<dbReference type="CDD" id="cd07185">
    <property type="entry name" value="OmpA_C-like"/>
    <property type="match status" value="1"/>
</dbReference>
<reference evidence="4 5" key="1">
    <citation type="submission" date="2018-05" db="EMBL/GenBank/DDBJ databases">
        <title>Pararhodobacter marina sp. nov., isolated from deep-sea water of the Indian Ocean.</title>
        <authorList>
            <person name="Lai Q.Sr."/>
            <person name="Liu X."/>
            <person name="Shao Z."/>
        </authorList>
    </citation>
    <scope>NUCLEOTIDE SEQUENCE [LARGE SCALE GENOMIC DNA]</scope>
    <source>
        <strain evidence="4 5">CIC4N-9</strain>
    </source>
</reference>
<name>A0A2U2C6I8_9RHOB</name>
<protein>
    <recommendedName>
        <fullName evidence="3">OmpA-like domain-containing protein</fullName>
    </recommendedName>
</protein>
<dbReference type="AlphaFoldDB" id="A0A2U2C6I8"/>
<feature type="domain" description="OmpA-like" evidence="3">
    <location>
        <begin position="203"/>
        <end position="319"/>
    </location>
</feature>
<dbReference type="PROSITE" id="PS51123">
    <property type="entry name" value="OMPA_2"/>
    <property type="match status" value="1"/>
</dbReference>
<feature type="chain" id="PRO_5015650545" description="OmpA-like domain-containing protein" evidence="2">
    <location>
        <begin position="18"/>
        <end position="319"/>
    </location>
</feature>
<dbReference type="InterPro" id="IPR050330">
    <property type="entry name" value="Bact_OuterMem_StrucFunc"/>
</dbReference>
<dbReference type="SUPFAM" id="SSF103088">
    <property type="entry name" value="OmpA-like"/>
    <property type="match status" value="1"/>
</dbReference>
<dbReference type="EMBL" id="QEYD01000011">
    <property type="protein sequence ID" value="PWE27451.1"/>
    <property type="molecule type" value="Genomic_DNA"/>
</dbReference>
<dbReference type="InterPro" id="IPR036737">
    <property type="entry name" value="OmpA-like_sf"/>
</dbReference>
<dbReference type="OrthoDB" id="9792021at2"/>
<dbReference type="InterPro" id="IPR006665">
    <property type="entry name" value="OmpA-like"/>
</dbReference>
<sequence length="319" mass="34439">MVWVALALSALSLPALATQDQPGAEDPLPLIRDHGQTLALQVRDPEPRDFPIPVGPLGPLSQIDDWLRVHGLVTRTLYTRRGPARRVETMYQRQREVLERQGFEIRAAGFTQDRAGGGVGSRRWILAYLETYPVPDGMAVAPGDEAQAQGVVIGARDDAVGTLWTVIVLTQPEEGQVAMLVDNVQTERAAPPPPITALALAQNMDTFGHAVLDGLVFDAEGALGEGSEVVLATLAHFLDQNLRQSFRIVGHSDDTGDLAEAARRSQAQAEAVVTALVEQHEASRDRLRAFGIGPLAPLFPNDTAQGRARNRRVELVAGP</sequence>
<evidence type="ECO:0000256" key="1">
    <source>
        <dbReference type="PROSITE-ProRule" id="PRU00473"/>
    </source>
</evidence>
<dbReference type="PANTHER" id="PTHR30329">
    <property type="entry name" value="STATOR ELEMENT OF FLAGELLAR MOTOR COMPLEX"/>
    <property type="match status" value="1"/>
</dbReference>
<keyword evidence="1" id="KW-0472">Membrane</keyword>
<feature type="signal peptide" evidence="2">
    <location>
        <begin position="1"/>
        <end position="17"/>
    </location>
</feature>
<proteinExistence type="predicted"/>
<dbReference type="GO" id="GO:0016020">
    <property type="term" value="C:membrane"/>
    <property type="evidence" value="ECO:0007669"/>
    <property type="project" value="UniProtKB-UniRule"/>
</dbReference>
<dbReference type="Gene3D" id="3.30.1330.60">
    <property type="entry name" value="OmpA-like domain"/>
    <property type="match status" value="1"/>
</dbReference>
<organism evidence="4 5">
    <name type="scientific">Pararhodobacter marinus</name>
    <dbReference type="NCBI Taxonomy" id="2184063"/>
    <lineage>
        <taxon>Bacteria</taxon>
        <taxon>Pseudomonadati</taxon>
        <taxon>Pseudomonadota</taxon>
        <taxon>Alphaproteobacteria</taxon>
        <taxon>Rhodobacterales</taxon>
        <taxon>Paracoccaceae</taxon>
        <taxon>Pararhodobacter</taxon>
    </lineage>
</organism>
<comment type="caution">
    <text evidence="4">The sequence shown here is derived from an EMBL/GenBank/DDBJ whole genome shotgun (WGS) entry which is preliminary data.</text>
</comment>
<dbReference type="Proteomes" id="UP000244940">
    <property type="component" value="Unassembled WGS sequence"/>
</dbReference>